<dbReference type="InterPro" id="IPR003807">
    <property type="entry name" value="DUF202"/>
</dbReference>
<feature type="region of interest" description="Disordered" evidence="5">
    <location>
        <begin position="56"/>
        <end position="84"/>
    </location>
</feature>
<protein>
    <recommendedName>
        <fullName evidence="7">DUF202 domain-containing protein</fullName>
    </recommendedName>
</protein>
<organism evidence="8 9">
    <name type="scientific">Noviluteimonas caseinilytica</name>
    <dbReference type="NCBI Taxonomy" id="2675101"/>
    <lineage>
        <taxon>Bacteria</taxon>
        <taxon>Pseudomonadati</taxon>
        <taxon>Pseudomonadota</taxon>
        <taxon>Gammaproteobacteria</taxon>
        <taxon>Lysobacterales</taxon>
        <taxon>Lysobacteraceae</taxon>
        <taxon>Noviluteimonas</taxon>
    </lineage>
</organism>
<keyword evidence="4 6" id="KW-0472">Membrane</keyword>
<feature type="region of interest" description="Disordered" evidence="5">
    <location>
        <begin position="1"/>
        <end position="32"/>
    </location>
</feature>
<keyword evidence="9" id="KW-1185">Reference proteome</keyword>
<dbReference type="Proteomes" id="UP000681317">
    <property type="component" value="Chromosome"/>
</dbReference>
<comment type="subcellular location">
    <subcellularLocation>
        <location evidence="1">Endomembrane system</location>
        <topology evidence="1">Multi-pass membrane protein</topology>
    </subcellularLocation>
</comment>
<accession>A0ABM7Q727</accession>
<evidence type="ECO:0000256" key="6">
    <source>
        <dbReference type="SAM" id="Phobius"/>
    </source>
</evidence>
<feature type="domain" description="DUF202" evidence="7">
    <location>
        <begin position="94"/>
        <end position="165"/>
    </location>
</feature>
<feature type="transmembrane region" description="Helical" evidence="6">
    <location>
        <begin position="103"/>
        <end position="124"/>
    </location>
</feature>
<evidence type="ECO:0000313" key="9">
    <source>
        <dbReference type="Proteomes" id="UP000681317"/>
    </source>
</evidence>
<evidence type="ECO:0000313" key="8">
    <source>
        <dbReference type="EMBL" id="BCT93210.1"/>
    </source>
</evidence>
<name>A0ABM7Q727_9GAMM</name>
<evidence type="ECO:0000256" key="5">
    <source>
        <dbReference type="SAM" id="MobiDB-lite"/>
    </source>
</evidence>
<proteinExistence type="predicted"/>
<dbReference type="RefSeq" id="WP_244858524.1">
    <property type="nucleotide sequence ID" value="NZ_AP024545.1"/>
</dbReference>
<evidence type="ECO:0000256" key="1">
    <source>
        <dbReference type="ARBA" id="ARBA00004127"/>
    </source>
</evidence>
<feature type="compositionally biased region" description="Basic and acidic residues" evidence="5">
    <location>
        <begin position="56"/>
        <end position="71"/>
    </location>
</feature>
<evidence type="ECO:0000256" key="3">
    <source>
        <dbReference type="ARBA" id="ARBA00022989"/>
    </source>
</evidence>
<keyword evidence="3 6" id="KW-1133">Transmembrane helix</keyword>
<reference evidence="8 9" key="1">
    <citation type="submission" date="2021-03" db="EMBL/GenBank/DDBJ databases">
        <title>Complete Genome Sequences of Two Lysobacter Strains Isolated from Sea Water (Lysobacter caseinilyticus) and Soil (Lysobacter helvus) in South Korea.</title>
        <authorList>
            <person name="Watanabe Y."/>
            <person name="Arakawa K."/>
        </authorList>
    </citation>
    <scope>NUCLEOTIDE SEQUENCE [LARGE SCALE GENOMIC DNA]</scope>
    <source>
        <strain evidence="8 9">KVB24</strain>
    </source>
</reference>
<sequence>MSADQDKAAVVHPRPDRVEVQPVPPIPDVTGQASDVASTNYSAYRTGLSNHRTGLSEHRTSLSEYRTDLSSHRTNLSTDRTEMSMRRTGMSFQRTRMSTDRTLMSIVRTSLSLIGFGFTIFQFFGKMVKTPGFELGANAPRNFGIALVALGMVLLTLGLWHHVVYMRVLRAERKSMVQAGLIHGESPYPVSPTLITAALLWLIGLFAVVSMTFNVAPFS</sequence>
<dbReference type="Pfam" id="PF02656">
    <property type="entry name" value="DUF202"/>
    <property type="match status" value="1"/>
</dbReference>
<feature type="compositionally biased region" description="Basic and acidic residues" evidence="5">
    <location>
        <begin position="1"/>
        <end position="19"/>
    </location>
</feature>
<evidence type="ECO:0000256" key="2">
    <source>
        <dbReference type="ARBA" id="ARBA00022692"/>
    </source>
</evidence>
<feature type="transmembrane region" description="Helical" evidence="6">
    <location>
        <begin position="144"/>
        <end position="169"/>
    </location>
</feature>
<dbReference type="EMBL" id="AP024545">
    <property type="protein sequence ID" value="BCT93210.1"/>
    <property type="molecule type" value="Genomic_DNA"/>
</dbReference>
<feature type="transmembrane region" description="Helical" evidence="6">
    <location>
        <begin position="190"/>
        <end position="213"/>
    </location>
</feature>
<evidence type="ECO:0000256" key="4">
    <source>
        <dbReference type="ARBA" id="ARBA00023136"/>
    </source>
</evidence>
<evidence type="ECO:0000259" key="7">
    <source>
        <dbReference type="Pfam" id="PF02656"/>
    </source>
</evidence>
<gene>
    <name evidence="8" type="ORF">LYSCAS_22340</name>
</gene>
<keyword evidence="2 6" id="KW-0812">Transmembrane</keyword>